<feature type="domain" description="Phosphoribulokinase/uridine kinase" evidence="7">
    <location>
        <begin position="15"/>
        <end position="202"/>
    </location>
</feature>
<dbReference type="GO" id="GO:0005524">
    <property type="term" value="F:ATP binding"/>
    <property type="evidence" value="ECO:0007669"/>
    <property type="project" value="UniProtKB-KW"/>
</dbReference>
<sequence length="897" mass="101069">MDQAQYLPPWTDTSIIGVAGSSGSGKTSLALEIVSSLNLPWVVILSMDSFYKALTPEQHTLAHRNEYDLDSPDAMDFDHLVQGLRDLKQGRRVDVPVYSFEDHQRQERTTPIYSPHVLILEGIYALYDQRILDLLDMKIFTEADADLCLARRITRDVKERGRDIEGCIKQWIAYVKPNFERYVQPQRKCADIIVPRGMENRVAINMIVRHIQRTLAEKSKIHRNELQRLGQEVEEEPLSPNILLMQRTRQFVGMTTILQDPTTDEVDFNFYFNRVATLLVERAMETFTYNLTKVLTPISHPYHGLHLPSPISAVVILRGGSCLETGLKRVIPDCQTGRILIQTNHHTGEPELHFNQLPTDLQDHAGVLVLDTQISSGGAALMSVKVLVDHGVKENKIVFVTFFAGKLGVKRLTKVFPGIKTVVGEVVEDNEERWVEKRTTPSTCSAMALLAHPLDAFRSYAGSLTWQPLVRFSRSMVFGLLKRIAVGQILVIDNDGTRTICGPPQEKDGTPSTELRVLKEAFWVRVLLFADMGFAESFMLGEFSCSDLVAFFEIFILNRALLSNATTLTSSMVTTAANIARSTNTLANSQLNVSAHYDISNAMFAAFLSKDMTYSCPIWLPLSKPGAVHESLESAQDTKLQYFITQARIKNSDHVLEIGTGWGSFAIAAVEKTGCRVTSLTLSKEQKDLAERRIEAAGYSDRIEVLLCDYRALPTPNHGFYDKLVSIEMLEAVGREFLDIYFGCVNRLLKPQGGIAVFQCITMPEARYAAYSKGEDFIRKYIFPGGHLPTVSQLVRSIERGTEGTLVIDAVLNIGGHYGKTLRLWRNKFERNFESKIRPALLQEHGEMTEKDVELFRRKWQYYFTYCEAGFRTKTLGDVIITVGREGATEMLEEVPL</sequence>
<dbReference type="Gene3D" id="3.40.50.2020">
    <property type="match status" value="1"/>
</dbReference>
<dbReference type="FunFam" id="3.40.50.300:FF:000339">
    <property type="entry name" value="Uridine kinase"/>
    <property type="match status" value="1"/>
</dbReference>
<evidence type="ECO:0000256" key="5">
    <source>
        <dbReference type="ARBA" id="ARBA00022777"/>
    </source>
</evidence>
<comment type="catalytic activity">
    <reaction evidence="6">
        <text>cytidine + ATP = CMP + ADP + H(+)</text>
        <dbReference type="Rhea" id="RHEA:24674"/>
        <dbReference type="ChEBI" id="CHEBI:15378"/>
        <dbReference type="ChEBI" id="CHEBI:17562"/>
        <dbReference type="ChEBI" id="CHEBI:30616"/>
        <dbReference type="ChEBI" id="CHEBI:60377"/>
        <dbReference type="ChEBI" id="CHEBI:456216"/>
        <dbReference type="EC" id="2.7.1.48"/>
    </reaction>
</comment>
<dbReference type="InterPro" id="IPR050723">
    <property type="entry name" value="CFA/CMAS"/>
</dbReference>
<keyword evidence="10" id="KW-1185">Reference proteome</keyword>
<dbReference type="InterPro" id="IPR006083">
    <property type="entry name" value="PRK/URK"/>
</dbReference>
<dbReference type="InterPro" id="IPR000764">
    <property type="entry name" value="Uridine_kinase-like"/>
</dbReference>
<dbReference type="EMBL" id="CAJPDS010000047">
    <property type="protein sequence ID" value="CAF9928168.1"/>
    <property type="molecule type" value="Genomic_DNA"/>
</dbReference>
<dbReference type="Pfam" id="PF14681">
    <property type="entry name" value="UPRTase"/>
    <property type="match status" value="1"/>
</dbReference>
<dbReference type="PANTHER" id="PTHR43667">
    <property type="entry name" value="CYCLOPROPANE-FATTY-ACYL-PHOSPHOLIPID SYNTHASE"/>
    <property type="match status" value="1"/>
</dbReference>
<dbReference type="Gene3D" id="3.40.50.300">
    <property type="entry name" value="P-loop containing nucleotide triphosphate hydrolases"/>
    <property type="match status" value="1"/>
</dbReference>
<comment type="catalytic activity">
    <reaction evidence="6">
        <text>uridine + ATP = UMP + ADP + H(+)</text>
        <dbReference type="Rhea" id="RHEA:16825"/>
        <dbReference type="ChEBI" id="CHEBI:15378"/>
        <dbReference type="ChEBI" id="CHEBI:16704"/>
        <dbReference type="ChEBI" id="CHEBI:30616"/>
        <dbReference type="ChEBI" id="CHEBI:57865"/>
        <dbReference type="ChEBI" id="CHEBI:456216"/>
        <dbReference type="EC" id="2.7.1.48"/>
    </reaction>
</comment>
<gene>
    <name evidence="9" type="primary">URK1</name>
    <name evidence="9" type="ORF">HETSPECPRED_006761</name>
</gene>
<evidence type="ECO:0000256" key="4">
    <source>
        <dbReference type="ARBA" id="ARBA00022741"/>
    </source>
</evidence>
<evidence type="ECO:0000256" key="3">
    <source>
        <dbReference type="ARBA" id="ARBA00022679"/>
    </source>
</evidence>
<keyword evidence="4 6" id="KW-0547">Nucleotide-binding</keyword>
<dbReference type="PANTHER" id="PTHR43667:SF2">
    <property type="entry name" value="FATTY ACID C-METHYL TRANSFERASE"/>
    <property type="match status" value="1"/>
</dbReference>
<dbReference type="Gene3D" id="3.40.50.150">
    <property type="entry name" value="Vaccinia Virus protein VP39"/>
    <property type="match status" value="1"/>
</dbReference>
<dbReference type="SUPFAM" id="SSF53271">
    <property type="entry name" value="PRTase-like"/>
    <property type="match status" value="1"/>
</dbReference>
<dbReference type="GO" id="GO:0004849">
    <property type="term" value="F:uridine kinase activity"/>
    <property type="evidence" value="ECO:0007669"/>
    <property type="project" value="UniProtKB-EC"/>
</dbReference>
<dbReference type="NCBIfam" id="NF004018">
    <property type="entry name" value="PRK05480.1"/>
    <property type="match status" value="1"/>
</dbReference>
<comment type="pathway">
    <text evidence="1 6">Pyrimidine metabolism; UMP biosynthesis via salvage pathway; UMP from uridine: step 1/1.</text>
</comment>
<evidence type="ECO:0000256" key="6">
    <source>
        <dbReference type="RuleBase" id="RU003825"/>
    </source>
</evidence>
<reference evidence="9" key="1">
    <citation type="submission" date="2021-03" db="EMBL/GenBank/DDBJ databases">
        <authorList>
            <person name="Tagirdzhanova G."/>
        </authorList>
    </citation>
    <scope>NUCLEOTIDE SEQUENCE</scope>
</reference>
<keyword evidence="6" id="KW-0067">ATP-binding</keyword>
<dbReference type="Pfam" id="PF02353">
    <property type="entry name" value="CMAS"/>
    <property type="match status" value="1"/>
</dbReference>
<accession>A0A8H3FUS3</accession>
<dbReference type="AlphaFoldDB" id="A0A8H3FUS3"/>
<evidence type="ECO:0000313" key="9">
    <source>
        <dbReference type="EMBL" id="CAF9928168.1"/>
    </source>
</evidence>
<dbReference type="UniPathway" id="UPA00574">
    <property type="reaction ID" value="UER00637"/>
</dbReference>
<dbReference type="OrthoDB" id="8300214at2759"/>
<dbReference type="UniPathway" id="UPA00579">
    <property type="reaction ID" value="UER00640"/>
</dbReference>
<evidence type="ECO:0000259" key="7">
    <source>
        <dbReference type="Pfam" id="PF00485"/>
    </source>
</evidence>
<name>A0A8H3FUS3_9LECA</name>
<organism evidence="9 10">
    <name type="scientific">Heterodermia speciosa</name>
    <dbReference type="NCBI Taxonomy" id="116794"/>
    <lineage>
        <taxon>Eukaryota</taxon>
        <taxon>Fungi</taxon>
        <taxon>Dikarya</taxon>
        <taxon>Ascomycota</taxon>
        <taxon>Pezizomycotina</taxon>
        <taxon>Lecanoromycetes</taxon>
        <taxon>OSLEUM clade</taxon>
        <taxon>Lecanoromycetidae</taxon>
        <taxon>Caliciales</taxon>
        <taxon>Physciaceae</taxon>
        <taxon>Heterodermia</taxon>
    </lineage>
</organism>
<dbReference type="InterPro" id="IPR000836">
    <property type="entry name" value="PRTase_dom"/>
</dbReference>
<dbReference type="InterPro" id="IPR029057">
    <property type="entry name" value="PRTase-like"/>
</dbReference>
<evidence type="ECO:0000259" key="8">
    <source>
        <dbReference type="Pfam" id="PF14681"/>
    </source>
</evidence>
<dbReference type="Proteomes" id="UP000664521">
    <property type="component" value="Unassembled WGS sequence"/>
</dbReference>
<evidence type="ECO:0000256" key="2">
    <source>
        <dbReference type="ARBA" id="ARBA00004784"/>
    </source>
</evidence>
<evidence type="ECO:0000256" key="1">
    <source>
        <dbReference type="ARBA" id="ARBA00004690"/>
    </source>
</evidence>
<dbReference type="NCBIfam" id="TIGR00235">
    <property type="entry name" value="udk"/>
    <property type="match status" value="1"/>
</dbReference>
<dbReference type="CDD" id="cd02023">
    <property type="entry name" value="UMPK"/>
    <property type="match status" value="1"/>
</dbReference>
<dbReference type="CDD" id="cd02440">
    <property type="entry name" value="AdoMet_MTases"/>
    <property type="match status" value="1"/>
</dbReference>
<dbReference type="InterPro" id="IPR029063">
    <property type="entry name" value="SAM-dependent_MTases_sf"/>
</dbReference>
<keyword evidence="5 6" id="KW-0418">Kinase</keyword>
<proteinExistence type="inferred from homology"/>
<dbReference type="SUPFAM" id="SSF52540">
    <property type="entry name" value="P-loop containing nucleoside triphosphate hydrolases"/>
    <property type="match status" value="1"/>
</dbReference>
<protein>
    <recommendedName>
        <fullName evidence="6">Uridine kinase</fullName>
        <ecNumber evidence="6">2.7.1.48</ecNumber>
    </recommendedName>
</protein>
<dbReference type="SUPFAM" id="SSF53335">
    <property type="entry name" value="S-adenosyl-L-methionine-dependent methyltransferases"/>
    <property type="match status" value="1"/>
</dbReference>
<dbReference type="EC" id="2.7.1.48" evidence="6"/>
<dbReference type="InterPro" id="IPR027417">
    <property type="entry name" value="P-loop_NTPase"/>
</dbReference>
<evidence type="ECO:0000313" key="10">
    <source>
        <dbReference type="Proteomes" id="UP000664521"/>
    </source>
</evidence>
<comment type="similarity">
    <text evidence="6">Belongs to the uridine kinase family.</text>
</comment>
<dbReference type="GO" id="GO:0044211">
    <property type="term" value="P:CTP salvage"/>
    <property type="evidence" value="ECO:0007669"/>
    <property type="project" value="UniProtKB-UniPathway"/>
</dbReference>
<keyword evidence="3 6" id="KW-0808">Transferase</keyword>
<comment type="pathway">
    <text evidence="2 6">Pyrimidine metabolism; CTP biosynthesis via salvage pathway; CTP from cytidine: step 1/3.</text>
</comment>
<comment type="caution">
    <text evidence="9">The sequence shown here is derived from an EMBL/GenBank/DDBJ whole genome shotgun (WGS) entry which is preliminary data.</text>
</comment>
<dbReference type="PRINTS" id="PR00988">
    <property type="entry name" value="URIDINKINASE"/>
</dbReference>
<dbReference type="Pfam" id="PF00485">
    <property type="entry name" value="PRK"/>
    <property type="match status" value="1"/>
</dbReference>
<feature type="domain" description="Phosphoribosyltransferase" evidence="8">
    <location>
        <begin position="248"/>
        <end position="426"/>
    </location>
</feature>
<dbReference type="GO" id="GO:0044206">
    <property type="term" value="P:UMP salvage"/>
    <property type="evidence" value="ECO:0007669"/>
    <property type="project" value="UniProtKB-UniPathway"/>
</dbReference>